<dbReference type="KEGG" id="zca:113914826"/>
<organism evidence="5 6">
    <name type="scientific">Zalophus californianus</name>
    <name type="common">California sealion</name>
    <dbReference type="NCBI Taxonomy" id="9704"/>
    <lineage>
        <taxon>Eukaryota</taxon>
        <taxon>Metazoa</taxon>
        <taxon>Chordata</taxon>
        <taxon>Craniata</taxon>
        <taxon>Vertebrata</taxon>
        <taxon>Euteleostomi</taxon>
        <taxon>Mammalia</taxon>
        <taxon>Eutheria</taxon>
        <taxon>Laurasiatheria</taxon>
        <taxon>Carnivora</taxon>
        <taxon>Caniformia</taxon>
        <taxon>Pinnipedia</taxon>
        <taxon>Otariidae</taxon>
        <taxon>Zalophus</taxon>
    </lineage>
</organism>
<dbReference type="GO" id="GO:0009897">
    <property type="term" value="C:external side of plasma membrane"/>
    <property type="evidence" value="ECO:0007669"/>
    <property type="project" value="TreeGrafter"/>
</dbReference>
<sequence>MDALKLAPPGALRPHLGCWGVEGAINGQDGSFPSLEVGGRGSCFESRRGSCLQWAMERWWQLLLGLWTVTPPTWAGDELLNVCMNTKHHKREPGPEDKLYEECLPWQGNACCTAGTSWEAHLDVSLLYNFSLLHCGVMMPGCEKHFLQAICFYECSPNLGPWIRKMDSGGPGERILDAPLCQEDCEQWWEDCRTSYTCKSNWHGDWDWSGGKNRCPARAVCRPFPHYFPTPADLCERIWSRSFKASPEHRGSGQCLQKWFEPAQCNPNVAVARLFASTGPSWEGSYTLMAFSLLLLFLSQSPFFSHLQTCTPPAVGQPAPWQPPFLGPFFKWSSMGWGARGTLRLQELVPEP</sequence>
<name>A0A6J2C2E3_ZALCA</name>
<dbReference type="RefSeq" id="XP_027436183.2">
    <property type="nucleotide sequence ID" value="XM_027580382.2"/>
</dbReference>
<proteinExistence type="inferred from homology"/>
<dbReference type="GeneID" id="113914826"/>
<dbReference type="AlphaFoldDB" id="A0A6J2C2E3"/>
<dbReference type="GO" id="GO:0007342">
    <property type="term" value="P:fusion of sperm to egg plasma membrane involved in single fertilization"/>
    <property type="evidence" value="ECO:0007669"/>
    <property type="project" value="TreeGrafter"/>
</dbReference>
<evidence type="ECO:0000259" key="4">
    <source>
        <dbReference type="Pfam" id="PF03024"/>
    </source>
</evidence>
<dbReference type="InterPro" id="IPR018143">
    <property type="entry name" value="Folate_rcpt-like"/>
</dbReference>
<keyword evidence="3" id="KW-1015">Disulfide bond</keyword>
<dbReference type="OrthoDB" id="567542at2759"/>
<dbReference type="GO" id="GO:0038023">
    <property type="term" value="F:signaling receptor activity"/>
    <property type="evidence" value="ECO:0007669"/>
    <property type="project" value="TreeGrafter"/>
</dbReference>
<dbReference type="InterPro" id="IPR004269">
    <property type="entry name" value="Folate_rcpt"/>
</dbReference>
<accession>A0A6J2C2E3</accession>
<evidence type="ECO:0000256" key="2">
    <source>
        <dbReference type="ARBA" id="ARBA00022729"/>
    </source>
</evidence>
<dbReference type="PANTHER" id="PTHR10517:SF10">
    <property type="entry name" value="SPERM-EGG FUSION PROTEIN JUNO"/>
    <property type="match status" value="1"/>
</dbReference>
<comment type="similarity">
    <text evidence="1">Belongs to the folate receptor family.</text>
</comment>
<dbReference type="GO" id="GO:0007155">
    <property type="term" value="P:cell adhesion"/>
    <property type="evidence" value="ECO:0007669"/>
    <property type="project" value="TreeGrafter"/>
</dbReference>
<dbReference type="Pfam" id="PF03024">
    <property type="entry name" value="Folate_rec"/>
    <property type="match status" value="1"/>
</dbReference>
<evidence type="ECO:0000313" key="6">
    <source>
        <dbReference type="RefSeq" id="XP_027436183.2"/>
    </source>
</evidence>
<dbReference type="PANTHER" id="PTHR10517">
    <property type="entry name" value="FOLATE RECEPTOR"/>
    <property type="match status" value="1"/>
</dbReference>
<evidence type="ECO:0000256" key="1">
    <source>
        <dbReference type="ARBA" id="ARBA00007932"/>
    </source>
</evidence>
<keyword evidence="2" id="KW-0732">Signal</keyword>
<dbReference type="CTD" id="390243"/>
<feature type="domain" description="Folate receptor-like" evidence="4">
    <location>
        <begin position="82"/>
        <end position="257"/>
    </location>
</feature>
<keyword evidence="5" id="KW-1185">Reference proteome</keyword>
<dbReference type="Proteomes" id="UP000515165">
    <property type="component" value="Chromosome 11"/>
</dbReference>
<evidence type="ECO:0000313" key="5">
    <source>
        <dbReference type="Proteomes" id="UP000515165"/>
    </source>
</evidence>
<dbReference type="GO" id="GO:0035036">
    <property type="term" value="P:sperm-egg recognition"/>
    <property type="evidence" value="ECO:0007669"/>
    <property type="project" value="TreeGrafter"/>
</dbReference>
<gene>
    <name evidence="6" type="primary">IZUMO1R</name>
</gene>
<reference evidence="6" key="1">
    <citation type="submission" date="2025-08" db="UniProtKB">
        <authorList>
            <consortium name="RefSeq"/>
        </authorList>
    </citation>
    <scope>IDENTIFICATION</scope>
    <source>
        <tissue evidence="6">Blood</tissue>
    </source>
</reference>
<protein>
    <submittedName>
        <fullName evidence="6">Sperm-egg fusion protein Juno isoform X1</fullName>
    </submittedName>
</protein>
<evidence type="ECO:0000256" key="3">
    <source>
        <dbReference type="ARBA" id="ARBA00023157"/>
    </source>
</evidence>